<dbReference type="Gene3D" id="3.40.50.1000">
    <property type="entry name" value="HAD superfamily/HAD-like"/>
    <property type="match status" value="1"/>
</dbReference>
<proteinExistence type="inferred from homology"/>
<name>A0A5C7EMW3_9PROT</name>
<evidence type="ECO:0000256" key="10">
    <source>
        <dbReference type="ARBA" id="ARBA00031051"/>
    </source>
</evidence>
<feature type="binding site" evidence="11">
    <location>
        <position position="110"/>
    </location>
    <ligand>
        <name>Mg(2+)</name>
        <dbReference type="ChEBI" id="CHEBI:18420"/>
    </ligand>
</feature>
<dbReference type="InParanoid" id="A0A5C7EMW3"/>
<keyword evidence="7 11" id="KW-0479">Metal-binding</keyword>
<evidence type="ECO:0000256" key="4">
    <source>
        <dbReference type="ARBA" id="ARBA00011881"/>
    </source>
</evidence>
<feature type="binding site" evidence="11">
    <location>
        <position position="17"/>
    </location>
    <ligand>
        <name>Mg(2+)</name>
        <dbReference type="ChEBI" id="CHEBI:18420"/>
    </ligand>
</feature>
<evidence type="ECO:0000256" key="3">
    <source>
        <dbReference type="ARBA" id="ARBA00005893"/>
    </source>
</evidence>
<dbReference type="GO" id="GO:0019143">
    <property type="term" value="F:3-deoxy-manno-octulosonate-8-phosphatase activity"/>
    <property type="evidence" value="ECO:0007669"/>
    <property type="project" value="UniProtKB-EC"/>
</dbReference>
<dbReference type="PANTHER" id="PTHR21485">
    <property type="entry name" value="HAD SUPERFAMILY MEMBERS CMAS AND KDSC"/>
    <property type="match status" value="1"/>
</dbReference>
<dbReference type="InterPro" id="IPR010023">
    <property type="entry name" value="KdsC_fam"/>
</dbReference>
<dbReference type="EC" id="3.1.3.45" evidence="5"/>
<dbReference type="FunCoup" id="A0A5C7EMW3">
    <property type="interactions" value="302"/>
</dbReference>
<evidence type="ECO:0000256" key="6">
    <source>
        <dbReference type="ARBA" id="ARBA00020092"/>
    </source>
</evidence>
<dbReference type="InterPro" id="IPR006549">
    <property type="entry name" value="HAD-SF_hydro_IIIA"/>
</dbReference>
<comment type="caution">
    <text evidence="12">The sequence shown here is derived from an EMBL/GenBank/DDBJ whole genome shotgun (WGS) entry which is preliminary data.</text>
</comment>
<comment type="similarity">
    <text evidence="3">Belongs to the KdsC family.</text>
</comment>
<organism evidence="12 13">
    <name type="scientific">Pelomicrobium methylotrophicum</name>
    <dbReference type="NCBI Taxonomy" id="2602750"/>
    <lineage>
        <taxon>Bacteria</taxon>
        <taxon>Pseudomonadati</taxon>
        <taxon>Pseudomonadota</taxon>
        <taxon>Hydrogenophilia</taxon>
        <taxon>Hydrogenophilia incertae sedis</taxon>
        <taxon>Pelomicrobium</taxon>
    </lineage>
</organism>
<dbReference type="SUPFAM" id="SSF56784">
    <property type="entry name" value="HAD-like"/>
    <property type="match status" value="1"/>
</dbReference>
<evidence type="ECO:0000256" key="2">
    <source>
        <dbReference type="ARBA" id="ARBA00001946"/>
    </source>
</evidence>
<evidence type="ECO:0000256" key="11">
    <source>
        <dbReference type="PIRSR" id="PIRSR006118-2"/>
    </source>
</evidence>
<dbReference type="NCBIfam" id="TIGR01670">
    <property type="entry name" value="KdsC-phosphatas"/>
    <property type="match status" value="1"/>
</dbReference>
<dbReference type="FunFam" id="3.40.50.1000:FF:000029">
    <property type="entry name" value="3-deoxy-D-manno-octulosonate 8-phosphate phosphatase KdsC"/>
    <property type="match status" value="1"/>
</dbReference>
<dbReference type="GO" id="GO:0008781">
    <property type="term" value="F:N-acylneuraminate cytidylyltransferase activity"/>
    <property type="evidence" value="ECO:0007669"/>
    <property type="project" value="TreeGrafter"/>
</dbReference>
<reference evidence="12 13" key="1">
    <citation type="submission" date="2019-08" db="EMBL/GenBank/DDBJ databases">
        <title>Pelomicrobium methylotrophicum gen. nov., sp. nov. a moderately thermophilic, facultatively anaerobic, lithoautotrophic and methylotrophic bacterium isolated from a terrestrial mud volcano.</title>
        <authorList>
            <person name="Slobodkina G.B."/>
            <person name="Merkel A.Y."/>
            <person name="Slobodkin A.I."/>
        </authorList>
    </citation>
    <scope>NUCLEOTIDE SEQUENCE [LARGE SCALE GENOMIC DNA]</scope>
    <source>
        <strain evidence="12 13">SM250</strain>
    </source>
</reference>
<dbReference type="GO" id="GO:0046872">
    <property type="term" value="F:metal ion binding"/>
    <property type="evidence" value="ECO:0007669"/>
    <property type="project" value="UniProtKB-KW"/>
</dbReference>
<dbReference type="PANTHER" id="PTHR21485:SF3">
    <property type="entry name" value="N-ACYLNEURAMINATE CYTIDYLYLTRANSFERASE"/>
    <property type="match status" value="1"/>
</dbReference>
<keyword evidence="9 11" id="KW-0460">Magnesium</keyword>
<dbReference type="RefSeq" id="WP_147798947.1">
    <property type="nucleotide sequence ID" value="NZ_VPFL01000004.1"/>
</dbReference>
<dbReference type="SFLD" id="SFLDG01138">
    <property type="entry name" value="C1.6.2:_Deoxy-d-mannose-octulo"/>
    <property type="match status" value="1"/>
</dbReference>
<protein>
    <recommendedName>
        <fullName evidence="6">3-deoxy-D-manno-octulosonate 8-phosphate phosphatase KdsC</fullName>
        <ecNumber evidence="5">3.1.3.45</ecNumber>
    </recommendedName>
    <alternativeName>
        <fullName evidence="10">KDO 8-P phosphatase</fullName>
    </alternativeName>
</protein>
<comment type="cofactor">
    <cofactor evidence="2 11">
        <name>Mg(2+)</name>
        <dbReference type="ChEBI" id="CHEBI:18420"/>
    </cofactor>
</comment>
<evidence type="ECO:0000256" key="9">
    <source>
        <dbReference type="ARBA" id="ARBA00022842"/>
    </source>
</evidence>
<feature type="binding site" evidence="11">
    <location>
        <position position="19"/>
    </location>
    <ligand>
        <name>substrate</name>
    </ligand>
</feature>
<dbReference type="OrthoDB" id="5297105at2"/>
<keyword evidence="8 12" id="KW-0378">Hydrolase</keyword>
<sequence length="174" mass="18757">MNALLARARAIRLAAFDVDGVLTDGRLYYTDTGEELKAFSSVDGHGLKMLADTGVHLAIITGRSARLVEHRARNLGVEFLFQGVSDKAAVLEKLLGELGLEAREAAFMGDDVVDLPVLRRCGLALTVPEAPALVRHHAHYVTQSNGGRGAVREVCELIMLAQGTLDRKLAPEQS</sequence>
<comment type="catalytic activity">
    <reaction evidence="1">
        <text>3-deoxy-alpha-D-manno-2-octulosonate-8-phosphate + H2O = 3-deoxy-alpha-D-manno-oct-2-ulosonate + phosphate</text>
        <dbReference type="Rhea" id="RHEA:11500"/>
        <dbReference type="ChEBI" id="CHEBI:15377"/>
        <dbReference type="ChEBI" id="CHEBI:43474"/>
        <dbReference type="ChEBI" id="CHEBI:85985"/>
        <dbReference type="ChEBI" id="CHEBI:85986"/>
        <dbReference type="EC" id="3.1.3.45"/>
    </reaction>
</comment>
<dbReference type="InterPro" id="IPR050793">
    <property type="entry name" value="CMP-NeuNAc_synthase"/>
</dbReference>
<accession>A0A5C7EMW3</accession>
<evidence type="ECO:0000313" key="13">
    <source>
        <dbReference type="Proteomes" id="UP000321201"/>
    </source>
</evidence>
<dbReference type="SFLD" id="SFLDS00003">
    <property type="entry name" value="Haloacid_Dehalogenase"/>
    <property type="match status" value="1"/>
</dbReference>
<dbReference type="NCBIfam" id="TIGR01662">
    <property type="entry name" value="HAD-SF-IIIA"/>
    <property type="match status" value="1"/>
</dbReference>
<evidence type="ECO:0000256" key="8">
    <source>
        <dbReference type="ARBA" id="ARBA00022801"/>
    </source>
</evidence>
<dbReference type="EMBL" id="VPFL01000004">
    <property type="protein sequence ID" value="TXF12866.1"/>
    <property type="molecule type" value="Genomic_DNA"/>
</dbReference>
<evidence type="ECO:0000256" key="7">
    <source>
        <dbReference type="ARBA" id="ARBA00022723"/>
    </source>
</evidence>
<evidence type="ECO:0000256" key="5">
    <source>
        <dbReference type="ARBA" id="ARBA00013066"/>
    </source>
</evidence>
<dbReference type="InterPro" id="IPR023214">
    <property type="entry name" value="HAD_sf"/>
</dbReference>
<dbReference type="InterPro" id="IPR036412">
    <property type="entry name" value="HAD-like_sf"/>
</dbReference>
<dbReference type="CDD" id="cd01630">
    <property type="entry name" value="HAD_KDO-like"/>
    <property type="match status" value="1"/>
</dbReference>
<dbReference type="AlphaFoldDB" id="A0A5C7EMW3"/>
<dbReference type="SFLD" id="SFLDG01136">
    <property type="entry name" value="C1.6:_Phosphoserine_Phosphatas"/>
    <property type="match status" value="1"/>
</dbReference>
<evidence type="ECO:0000256" key="1">
    <source>
        <dbReference type="ARBA" id="ARBA00000898"/>
    </source>
</evidence>
<gene>
    <name evidence="12" type="ORF">FR698_04305</name>
</gene>
<dbReference type="Pfam" id="PF00702">
    <property type="entry name" value="Hydrolase"/>
    <property type="match status" value="1"/>
</dbReference>
<keyword evidence="13" id="KW-1185">Reference proteome</keyword>
<evidence type="ECO:0000313" key="12">
    <source>
        <dbReference type="EMBL" id="TXF12866.1"/>
    </source>
</evidence>
<comment type="subunit">
    <text evidence="4">Homotetramer.</text>
</comment>
<dbReference type="PIRSF" id="PIRSF006118">
    <property type="entry name" value="KDO8-P_Ptase"/>
    <property type="match status" value="1"/>
</dbReference>
<dbReference type="Proteomes" id="UP000321201">
    <property type="component" value="Unassembled WGS sequence"/>
</dbReference>